<name>A0A1H8M7N7_9SPHI</name>
<gene>
    <name evidence="2" type="ORF">SAMN05192574_105424</name>
</gene>
<dbReference type="EMBL" id="FOCL01000005">
    <property type="protein sequence ID" value="SEO13228.1"/>
    <property type="molecule type" value="Genomic_DNA"/>
</dbReference>
<evidence type="ECO:0000313" key="2">
    <source>
        <dbReference type="EMBL" id="SEO13228.1"/>
    </source>
</evidence>
<dbReference type="Proteomes" id="UP000198942">
    <property type="component" value="Unassembled WGS sequence"/>
</dbReference>
<evidence type="ECO:0000313" key="3">
    <source>
        <dbReference type="Proteomes" id="UP000198942"/>
    </source>
</evidence>
<dbReference type="STRING" id="551995.SAMN05192574_105424"/>
<keyword evidence="3" id="KW-1185">Reference proteome</keyword>
<dbReference type="OrthoDB" id="794663at2"/>
<feature type="chain" id="PRO_5011576876" description="Fimbrillin-A associated anchor protein Mfa1 and Mfa2" evidence="1">
    <location>
        <begin position="21"/>
        <end position="330"/>
    </location>
</feature>
<keyword evidence="1" id="KW-0732">Signal</keyword>
<reference evidence="3" key="1">
    <citation type="submission" date="2016-10" db="EMBL/GenBank/DDBJ databases">
        <authorList>
            <person name="Varghese N."/>
            <person name="Submissions S."/>
        </authorList>
    </citation>
    <scope>NUCLEOTIDE SEQUENCE [LARGE SCALE GENOMIC DNA]</scope>
    <source>
        <strain evidence="3">Gh-48</strain>
    </source>
</reference>
<sequence length="330" mass="35909">MKKYYFIIALLVACSILVWSCKKDHKQPQPGETTDKTYNLTIGVNSDFTQEISTGANSKIRSLATSVSDSASLAGLVDNLYFYIVDSGGYIKYRFTQTKSSIGFGILKTIVVPGNYQLYVLGFKDGIEITGSDKGTNSAVAHIEASPGWDNDVGYVQSYPWLDCFSYSAPLVVQASDLNRTVTLSRIISQIKVIIKDAIPASVKSIELSVPKGLSTYHLFTDKFEFTPPYEDMGTHFGVAIPDSLIGKKNFSISMNVGSDTFGIAPSITCYGSNSTTITRRTFDPIVLSKNQQVVYTVSNLFGGNGTSSGSSFQVSINTGWKPIVVTQPF</sequence>
<organism evidence="2 3">
    <name type="scientific">Mucilaginibacter gossypiicola</name>
    <dbReference type="NCBI Taxonomy" id="551995"/>
    <lineage>
        <taxon>Bacteria</taxon>
        <taxon>Pseudomonadati</taxon>
        <taxon>Bacteroidota</taxon>
        <taxon>Sphingobacteriia</taxon>
        <taxon>Sphingobacteriales</taxon>
        <taxon>Sphingobacteriaceae</taxon>
        <taxon>Mucilaginibacter</taxon>
    </lineage>
</organism>
<proteinExistence type="predicted"/>
<dbReference type="AlphaFoldDB" id="A0A1H8M7N7"/>
<feature type="signal peptide" evidence="1">
    <location>
        <begin position="1"/>
        <end position="20"/>
    </location>
</feature>
<protein>
    <recommendedName>
        <fullName evidence="4">Fimbrillin-A associated anchor protein Mfa1 and Mfa2</fullName>
    </recommendedName>
</protein>
<dbReference type="RefSeq" id="WP_091212350.1">
    <property type="nucleotide sequence ID" value="NZ_FOCL01000005.1"/>
</dbReference>
<accession>A0A1H8M7N7</accession>
<evidence type="ECO:0008006" key="4">
    <source>
        <dbReference type="Google" id="ProtNLM"/>
    </source>
</evidence>
<evidence type="ECO:0000256" key="1">
    <source>
        <dbReference type="SAM" id="SignalP"/>
    </source>
</evidence>